<reference evidence="5 6" key="1">
    <citation type="journal article" date="2017" name="PLoS ONE">
        <title>Development of a real-time PCR for detection of Staphylococcus pseudintermedius using a novel automated comparison of whole-genome sequences.</title>
        <authorList>
            <person name="Verstappen K.M."/>
            <person name="Huijbregts L."/>
            <person name="Spaninks M."/>
            <person name="Wagenaar J.A."/>
            <person name="Fluit A.C."/>
            <person name="Duim B."/>
        </authorList>
    </citation>
    <scope>NUCLEOTIDE SEQUENCE [LARGE SCALE GENOMIC DNA]</scope>
    <source>
        <strain evidence="5 6">215070706401-1</strain>
    </source>
</reference>
<dbReference type="EMBL" id="MWUU01000009">
    <property type="protein sequence ID" value="PCF54913.1"/>
    <property type="molecule type" value="Genomic_DNA"/>
</dbReference>
<dbReference type="Pfam" id="PF00356">
    <property type="entry name" value="LacI"/>
    <property type="match status" value="1"/>
</dbReference>
<dbReference type="SMART" id="SM00354">
    <property type="entry name" value="HTH_LACI"/>
    <property type="match status" value="1"/>
</dbReference>
<evidence type="ECO:0000313" key="5">
    <source>
        <dbReference type="EMBL" id="PCF54913.1"/>
    </source>
</evidence>
<dbReference type="Proteomes" id="UP000218335">
    <property type="component" value="Unassembled WGS sequence"/>
</dbReference>
<evidence type="ECO:0000256" key="3">
    <source>
        <dbReference type="ARBA" id="ARBA00023163"/>
    </source>
</evidence>
<proteinExistence type="predicted"/>
<sequence>MNIQDIANLAGVSKSTVSRYLNQGSISLKTKRKIQHVIDTYGYEPNQFAQSLRAQKSMMIGIIFPRMYSHAVSQTVKGIKAKCDAFGYQMLLNLTERHVEQELDALKSFKRSKVDGILFMATTVTDAHMAVIQEIDKPVIIIGQAHASLSSVYHNDYQAGQLMGREIVAQGKQHVIYASIQEDDVAVGEQRFQGLIEVLTDHHITYETLIASFDYETALQSIKGQLTQQPSVAYVGATDTIALALYQALMHDHMTETPWIAGFGGDPLTQIVHPTIFTIPYQYEAAGRIAFEQLQLQMEQPDLIQRRQLDVNSKC</sequence>
<evidence type="ECO:0000256" key="1">
    <source>
        <dbReference type="ARBA" id="ARBA00023015"/>
    </source>
</evidence>
<dbReference type="GO" id="GO:0003700">
    <property type="term" value="F:DNA-binding transcription factor activity"/>
    <property type="evidence" value="ECO:0007669"/>
    <property type="project" value="TreeGrafter"/>
</dbReference>
<keyword evidence="1" id="KW-0805">Transcription regulation</keyword>
<dbReference type="InterPro" id="IPR025997">
    <property type="entry name" value="SBP_2_dom"/>
</dbReference>
<keyword evidence="3" id="KW-0804">Transcription</keyword>
<feature type="domain" description="HTH lacI-type" evidence="4">
    <location>
        <begin position="1"/>
        <end position="54"/>
    </location>
</feature>
<name>A0A2A4GWH1_9STAP</name>
<evidence type="ECO:0000313" key="6">
    <source>
        <dbReference type="Proteomes" id="UP000218335"/>
    </source>
</evidence>
<dbReference type="SUPFAM" id="SSF53822">
    <property type="entry name" value="Periplasmic binding protein-like I"/>
    <property type="match status" value="1"/>
</dbReference>
<dbReference type="GO" id="GO:0000976">
    <property type="term" value="F:transcription cis-regulatory region binding"/>
    <property type="evidence" value="ECO:0007669"/>
    <property type="project" value="TreeGrafter"/>
</dbReference>
<dbReference type="Pfam" id="PF13407">
    <property type="entry name" value="Peripla_BP_4"/>
    <property type="match status" value="1"/>
</dbReference>
<evidence type="ECO:0000256" key="2">
    <source>
        <dbReference type="ARBA" id="ARBA00023125"/>
    </source>
</evidence>
<organism evidence="5 6">
    <name type="scientific">Staphylococcus delphini</name>
    <dbReference type="NCBI Taxonomy" id="53344"/>
    <lineage>
        <taxon>Bacteria</taxon>
        <taxon>Bacillati</taxon>
        <taxon>Bacillota</taxon>
        <taxon>Bacilli</taxon>
        <taxon>Bacillales</taxon>
        <taxon>Staphylococcaceae</taxon>
        <taxon>Staphylococcus</taxon>
        <taxon>Staphylococcus intermedius group</taxon>
    </lineage>
</organism>
<evidence type="ECO:0000259" key="4">
    <source>
        <dbReference type="PROSITE" id="PS50932"/>
    </source>
</evidence>
<protein>
    <submittedName>
        <fullName evidence="5">LacI family transcriptional regulator</fullName>
    </submittedName>
</protein>
<dbReference type="RefSeq" id="WP_096592964.1">
    <property type="nucleotide sequence ID" value="NZ_JBBLVV010000008.1"/>
</dbReference>
<dbReference type="PROSITE" id="PS50932">
    <property type="entry name" value="HTH_LACI_2"/>
    <property type="match status" value="1"/>
</dbReference>
<dbReference type="PRINTS" id="PR00036">
    <property type="entry name" value="HTHLACI"/>
</dbReference>
<dbReference type="PANTHER" id="PTHR30146:SF154">
    <property type="entry name" value="TRANSCRIPTION REGULATOR, MEMBER OF GALR FAMILY"/>
    <property type="match status" value="1"/>
</dbReference>
<dbReference type="PANTHER" id="PTHR30146">
    <property type="entry name" value="LACI-RELATED TRANSCRIPTIONAL REPRESSOR"/>
    <property type="match status" value="1"/>
</dbReference>
<dbReference type="CDD" id="cd01542">
    <property type="entry name" value="PBP1_TreR-like"/>
    <property type="match status" value="1"/>
</dbReference>
<comment type="caution">
    <text evidence="5">The sequence shown here is derived from an EMBL/GenBank/DDBJ whole genome shotgun (WGS) entry which is preliminary data.</text>
</comment>
<dbReference type="Gene3D" id="3.40.50.2300">
    <property type="match status" value="2"/>
</dbReference>
<dbReference type="SUPFAM" id="SSF47413">
    <property type="entry name" value="lambda repressor-like DNA-binding domains"/>
    <property type="match status" value="1"/>
</dbReference>
<dbReference type="InterPro" id="IPR010982">
    <property type="entry name" value="Lambda_DNA-bd_dom_sf"/>
</dbReference>
<keyword evidence="2" id="KW-0238">DNA-binding</keyword>
<dbReference type="InterPro" id="IPR028082">
    <property type="entry name" value="Peripla_BP_I"/>
</dbReference>
<dbReference type="CDD" id="cd01392">
    <property type="entry name" value="HTH_LacI"/>
    <property type="match status" value="1"/>
</dbReference>
<dbReference type="InterPro" id="IPR000843">
    <property type="entry name" value="HTH_LacI"/>
</dbReference>
<dbReference type="PROSITE" id="PS00356">
    <property type="entry name" value="HTH_LACI_1"/>
    <property type="match status" value="1"/>
</dbReference>
<gene>
    <name evidence="5" type="ORF">B5C08_08155</name>
</gene>
<dbReference type="Gene3D" id="1.10.260.40">
    <property type="entry name" value="lambda repressor-like DNA-binding domains"/>
    <property type="match status" value="1"/>
</dbReference>
<accession>A0A2A4GWH1</accession>
<dbReference type="AlphaFoldDB" id="A0A2A4GWH1"/>